<dbReference type="InterPro" id="IPR017900">
    <property type="entry name" value="4Fe4S_Fe_S_CS"/>
</dbReference>
<keyword evidence="1" id="KW-0479">Metal-binding</keyword>
<dbReference type="PROSITE" id="PS00198">
    <property type="entry name" value="4FE4S_FER_1"/>
    <property type="match status" value="1"/>
</dbReference>
<dbReference type="SUPFAM" id="SSF51430">
    <property type="entry name" value="NAD(P)-linked oxidoreductase"/>
    <property type="match status" value="1"/>
</dbReference>
<accession>A0A2N9LK53</accession>
<dbReference type="Gene3D" id="3.20.20.100">
    <property type="entry name" value="NADP-dependent oxidoreductase domain"/>
    <property type="match status" value="1"/>
</dbReference>
<evidence type="ECO:0000256" key="3">
    <source>
        <dbReference type="ARBA" id="ARBA00023014"/>
    </source>
</evidence>
<dbReference type="PROSITE" id="PS51379">
    <property type="entry name" value="4FE4S_FER_2"/>
    <property type="match status" value="1"/>
</dbReference>
<evidence type="ECO:0000256" key="1">
    <source>
        <dbReference type="ARBA" id="ARBA00022723"/>
    </source>
</evidence>
<evidence type="ECO:0000259" key="4">
    <source>
        <dbReference type="PROSITE" id="PS51379"/>
    </source>
</evidence>
<keyword evidence="3" id="KW-0411">Iron-sulfur</keyword>
<dbReference type="InterPro" id="IPR053135">
    <property type="entry name" value="AKR2_Oxidoreductase"/>
</dbReference>
<feature type="domain" description="4Fe-4S ferredoxin-type" evidence="4">
    <location>
        <begin position="343"/>
        <end position="372"/>
    </location>
</feature>
<evidence type="ECO:0000313" key="5">
    <source>
        <dbReference type="EMBL" id="SPE23637.1"/>
    </source>
</evidence>
<dbReference type="Proteomes" id="UP000239735">
    <property type="component" value="Unassembled WGS sequence"/>
</dbReference>
<sequence length="380" mass="42863">MQYRTFGKLDWKSSVLGFGCMRLPTMGGQRGSANINEPEAIRMLRFAIDHGVNYVDTAYPYHDGKSELVVGKALRDGYRDKVRLATKLPTWLVKAPSDFDRYLNEQLAKLETDHIDFYLLHSLNKATWTNIVLKQYLLREAERALADGRIRHLGFSFHDNYECFAEIVNTSDLFAFCQIQYNYMDIENQAGTRGLKLAADKGLAVVVMEPLMGGRLADPPPAMRETIAGDPAKRSPAQLAFEWIWDQPEVSAVLSGMSTMDQVVDNLQFADTACVAKLAEVDQGLIARIREQYKARVTIPCTQCGYCMPCPNGVNIPVNFDFFNYAHTYDDVGAARFRYHFVLKEEERAGACIDCDTCEELCPQHIPISDWMPKVAALLS</sequence>
<dbReference type="OrthoDB" id="9773828at2"/>
<evidence type="ECO:0000256" key="2">
    <source>
        <dbReference type="ARBA" id="ARBA00023004"/>
    </source>
</evidence>
<dbReference type="Pfam" id="PF13187">
    <property type="entry name" value="Fer4_9"/>
    <property type="match status" value="1"/>
</dbReference>
<protein>
    <submittedName>
        <fullName evidence="5">Putative oxidoreductases of the aldo/keto reductase family</fullName>
    </submittedName>
</protein>
<dbReference type="PANTHER" id="PTHR43312:SF2">
    <property type="entry name" value="OXIDOREDUCTASE"/>
    <property type="match status" value="1"/>
</dbReference>
<gene>
    <name evidence="5" type="ORF">SBA5_400048</name>
</gene>
<dbReference type="InterPro" id="IPR017896">
    <property type="entry name" value="4Fe4S_Fe-S-bd"/>
</dbReference>
<reference evidence="6" key="1">
    <citation type="submission" date="2018-02" db="EMBL/GenBank/DDBJ databases">
        <authorList>
            <person name="Hausmann B."/>
        </authorList>
    </citation>
    <scope>NUCLEOTIDE SEQUENCE [LARGE SCALE GENOMIC DNA]</scope>
    <source>
        <strain evidence="6">Peat soil MAG SbA5</strain>
    </source>
</reference>
<dbReference type="PANTHER" id="PTHR43312">
    <property type="entry name" value="D-THREO-ALDOSE 1-DEHYDROGENASE"/>
    <property type="match status" value="1"/>
</dbReference>
<dbReference type="CDD" id="cd19096">
    <property type="entry name" value="AKR_Fe-S_oxidoreductase"/>
    <property type="match status" value="1"/>
</dbReference>
<dbReference type="GO" id="GO:0046872">
    <property type="term" value="F:metal ion binding"/>
    <property type="evidence" value="ECO:0007669"/>
    <property type="project" value="UniProtKB-KW"/>
</dbReference>
<dbReference type="InterPro" id="IPR036812">
    <property type="entry name" value="NAD(P)_OxRdtase_dom_sf"/>
</dbReference>
<organism evidence="5 6">
    <name type="scientific">Candidatus Sulfuritelmatomonas gaucii</name>
    <dbReference type="NCBI Taxonomy" id="2043161"/>
    <lineage>
        <taxon>Bacteria</taxon>
        <taxon>Pseudomonadati</taxon>
        <taxon>Acidobacteriota</taxon>
        <taxon>Terriglobia</taxon>
        <taxon>Terriglobales</taxon>
        <taxon>Acidobacteriaceae</taxon>
        <taxon>Candidatus Sulfuritelmatomonas</taxon>
    </lineage>
</organism>
<dbReference type="AlphaFoldDB" id="A0A2N9LK53"/>
<dbReference type="InterPro" id="IPR023210">
    <property type="entry name" value="NADP_OxRdtase_dom"/>
</dbReference>
<proteinExistence type="predicted"/>
<dbReference type="EMBL" id="OKRB01000098">
    <property type="protein sequence ID" value="SPE23637.1"/>
    <property type="molecule type" value="Genomic_DNA"/>
</dbReference>
<keyword evidence="2" id="KW-0408">Iron</keyword>
<dbReference type="SUPFAM" id="SSF54862">
    <property type="entry name" value="4Fe-4S ferredoxins"/>
    <property type="match status" value="1"/>
</dbReference>
<name>A0A2N9LK53_9BACT</name>
<dbReference type="Pfam" id="PF00248">
    <property type="entry name" value="Aldo_ket_red"/>
    <property type="match status" value="1"/>
</dbReference>
<evidence type="ECO:0000313" key="6">
    <source>
        <dbReference type="Proteomes" id="UP000239735"/>
    </source>
</evidence>
<dbReference type="GO" id="GO:0051536">
    <property type="term" value="F:iron-sulfur cluster binding"/>
    <property type="evidence" value="ECO:0007669"/>
    <property type="project" value="UniProtKB-KW"/>
</dbReference>